<dbReference type="Gene3D" id="2.70.50.50">
    <property type="entry name" value="chitin-binding protein cbp21"/>
    <property type="match status" value="1"/>
</dbReference>
<dbReference type="KEGG" id="vaq:FIV01_09405"/>
<evidence type="ECO:0000256" key="3">
    <source>
        <dbReference type="ARBA" id="ARBA00022729"/>
    </source>
</evidence>
<keyword evidence="1" id="KW-0964">Secreted</keyword>
<evidence type="ECO:0000313" key="7">
    <source>
        <dbReference type="EMBL" id="QFT26643.1"/>
    </source>
</evidence>
<dbReference type="InterPro" id="IPR041029">
    <property type="entry name" value="GbpA_2"/>
</dbReference>
<dbReference type="Pfam" id="PF03067">
    <property type="entry name" value="LPMO_10"/>
    <property type="match status" value="1"/>
</dbReference>
<evidence type="ECO:0000259" key="5">
    <source>
        <dbReference type="Pfam" id="PF03067"/>
    </source>
</evidence>
<evidence type="ECO:0000259" key="6">
    <source>
        <dbReference type="Pfam" id="PF18416"/>
    </source>
</evidence>
<feature type="signal peptide" evidence="4">
    <location>
        <begin position="1"/>
        <end position="24"/>
    </location>
</feature>
<dbReference type="EMBL" id="CP045350">
    <property type="protein sequence ID" value="QFT26643.1"/>
    <property type="molecule type" value="Genomic_DNA"/>
</dbReference>
<dbReference type="InterPro" id="IPR014756">
    <property type="entry name" value="Ig_E-set"/>
</dbReference>
<sequence precursor="true">MKPCITTYLIISSLLAFCSLTVHAHGWVEYPNARQNICYLDGGFWEDRIPNAACQAAFDQSGAFQFVQRNEIAINVSQYWDMEQVKTSIPDGSLCSAGDPAKSGLNITSPDWQKTQITLDSNHQFKLIFHATAPHNPSYWEFYLSKPEYDATYPLTWSDLELVDTAGNIAVDSNSNYEITIALPPNRSGDAILFTRWQREDPAGEGFYNCSDISFTSNKSSPEQNSLANELDNTLSVLNYFIPFNFGPAEVGDTIRLRIFNLEGQEQHDISLVITDQHIQHGTWPAELAAKFNSHNNQEWYIGIWHKGMNHYMFDSHNLYANQVHGPSAKFNYQLSLIKGR</sequence>
<feature type="chain" id="PRO_5024973512" evidence="4">
    <location>
        <begin position="25"/>
        <end position="341"/>
    </location>
</feature>
<evidence type="ECO:0000256" key="4">
    <source>
        <dbReference type="SAM" id="SignalP"/>
    </source>
</evidence>
<dbReference type="CDD" id="cd21177">
    <property type="entry name" value="LPMO_AA10"/>
    <property type="match status" value="1"/>
</dbReference>
<reference evidence="7 8" key="1">
    <citation type="submission" date="2019-10" db="EMBL/GenBank/DDBJ databases">
        <title>Complete genome sequence of Vibrio sp. strain THAF100, isolated from non-filtered water from the water column of tank 6 of a marine aquarium containing stony-coral fragments. Water maintained at 26 degree C.</title>
        <authorList>
            <person name="Ruckert C."/>
            <person name="Franco A."/>
            <person name="Kalinowski J."/>
            <person name="Glaeser S."/>
        </authorList>
    </citation>
    <scope>NUCLEOTIDE SEQUENCE [LARGE SCALE GENOMIC DNA]</scope>
    <source>
        <strain evidence="7 8">THAF100</strain>
    </source>
</reference>
<protein>
    <submittedName>
        <fullName evidence="7">GlcNAc-binding protein A</fullName>
    </submittedName>
</protein>
<dbReference type="InterPro" id="IPR004302">
    <property type="entry name" value="Cellulose/chitin-bd_N"/>
</dbReference>
<dbReference type="SUPFAM" id="SSF81296">
    <property type="entry name" value="E set domains"/>
    <property type="match status" value="1"/>
</dbReference>
<evidence type="ECO:0000256" key="1">
    <source>
        <dbReference type="ARBA" id="ARBA00022525"/>
    </source>
</evidence>
<keyword evidence="8" id="KW-1185">Reference proteome</keyword>
<name>A0A5P9CKZ2_9VIBR</name>
<feature type="domain" description="Chitin-binding type-4" evidence="5">
    <location>
        <begin position="25"/>
        <end position="213"/>
    </location>
</feature>
<dbReference type="AlphaFoldDB" id="A0A5P9CKZ2"/>
<dbReference type="Pfam" id="PF18416">
    <property type="entry name" value="GbpA_2"/>
    <property type="match status" value="1"/>
</dbReference>
<accession>A0A5P9CKZ2</accession>
<keyword evidence="2" id="KW-0147">Chitin-binding</keyword>
<evidence type="ECO:0000256" key="2">
    <source>
        <dbReference type="ARBA" id="ARBA00022669"/>
    </source>
</evidence>
<dbReference type="PANTHER" id="PTHR34823">
    <property type="entry name" value="GLCNAC-BINDING PROTEIN A"/>
    <property type="match status" value="1"/>
</dbReference>
<dbReference type="RefSeq" id="WP_152430754.1">
    <property type="nucleotide sequence ID" value="NZ_CBCSDK010000007.1"/>
</dbReference>
<keyword evidence="3 4" id="KW-0732">Signal</keyword>
<organism evidence="7 8">
    <name type="scientific">Vibrio aquimaris</name>
    <dbReference type="NCBI Taxonomy" id="2587862"/>
    <lineage>
        <taxon>Bacteria</taxon>
        <taxon>Pseudomonadati</taxon>
        <taxon>Pseudomonadota</taxon>
        <taxon>Gammaproteobacteria</taxon>
        <taxon>Vibrionales</taxon>
        <taxon>Vibrionaceae</taxon>
        <taxon>Vibrio</taxon>
    </lineage>
</organism>
<proteinExistence type="predicted"/>
<dbReference type="OrthoDB" id="3675244at2"/>
<evidence type="ECO:0000313" key="8">
    <source>
        <dbReference type="Proteomes" id="UP000326936"/>
    </source>
</evidence>
<dbReference type="Proteomes" id="UP000326936">
    <property type="component" value="Chromosome"/>
</dbReference>
<dbReference type="PANTHER" id="PTHR34823:SF1">
    <property type="entry name" value="CHITIN-BINDING TYPE-4 DOMAIN-CONTAINING PROTEIN"/>
    <property type="match status" value="1"/>
</dbReference>
<dbReference type="Gene3D" id="3.30.70.2150">
    <property type="match status" value="1"/>
</dbReference>
<dbReference type="GO" id="GO:0008061">
    <property type="term" value="F:chitin binding"/>
    <property type="evidence" value="ECO:0007669"/>
    <property type="project" value="UniProtKB-KW"/>
</dbReference>
<dbReference type="InterPro" id="IPR051024">
    <property type="entry name" value="GlcNAc_Chitin_IntDeg"/>
</dbReference>
<gene>
    <name evidence="7" type="primary">gbpA</name>
    <name evidence="7" type="ORF">FIV01_09405</name>
</gene>
<feature type="domain" description="N-acetylglucosamine binding protein A" evidence="6">
    <location>
        <begin position="249"/>
        <end position="336"/>
    </location>
</feature>